<dbReference type="Proteomes" id="UP000011086">
    <property type="component" value="Unassembled WGS sequence"/>
</dbReference>
<reference evidence="1" key="1">
    <citation type="journal article" date="2012" name="PLoS Genet.">
        <title>Comparative analysis of the genomes of two field isolates of the rice blast fungus Magnaporthe oryzae.</title>
        <authorList>
            <person name="Xue M."/>
            <person name="Yang J."/>
            <person name="Li Z."/>
            <person name="Hu S."/>
            <person name="Yao N."/>
            <person name="Dean R.A."/>
            <person name="Zhao W."/>
            <person name="Shen M."/>
            <person name="Zhang H."/>
            <person name="Li C."/>
            <person name="Liu L."/>
            <person name="Cao L."/>
            <person name="Xu X."/>
            <person name="Xing Y."/>
            <person name="Hsiang T."/>
            <person name="Zhang Z."/>
            <person name="Xu J.R."/>
            <person name="Peng Y.L."/>
        </authorList>
    </citation>
    <scope>NUCLEOTIDE SEQUENCE</scope>
    <source>
        <strain evidence="1">Y34</strain>
    </source>
</reference>
<name>A0AA97NTU4_PYRO3</name>
<protein>
    <submittedName>
        <fullName evidence="1">Uncharacterized protein</fullName>
    </submittedName>
</protein>
<sequence length="64" mass="7014">MIDGRKKKITTTFPAHTDGSSRVCIYTQAPIPVVPSRNSQDRVTHDHFLSPEASATHIHCASTP</sequence>
<dbReference type="AlphaFoldDB" id="A0AA97NTU4"/>
<proteinExistence type="predicted"/>
<evidence type="ECO:0000313" key="1">
    <source>
        <dbReference type="EMBL" id="ELQ36117.1"/>
    </source>
</evidence>
<organism evidence="1">
    <name type="scientific">Pyricularia oryzae (strain Y34)</name>
    <name type="common">Rice blast fungus</name>
    <name type="synonym">Magnaporthe oryzae</name>
    <dbReference type="NCBI Taxonomy" id="1143189"/>
    <lineage>
        <taxon>Eukaryota</taxon>
        <taxon>Fungi</taxon>
        <taxon>Dikarya</taxon>
        <taxon>Ascomycota</taxon>
        <taxon>Pezizomycotina</taxon>
        <taxon>Sordariomycetes</taxon>
        <taxon>Sordariomycetidae</taxon>
        <taxon>Magnaporthales</taxon>
        <taxon>Pyriculariaceae</taxon>
        <taxon>Pyricularia</taxon>
    </lineage>
</organism>
<accession>A0AA97NTU4</accession>
<gene>
    <name evidence="1" type="ORF">OOU_Y34scaffold00668g3</name>
</gene>
<dbReference type="EMBL" id="JH793631">
    <property type="protein sequence ID" value="ELQ36117.1"/>
    <property type="molecule type" value="Genomic_DNA"/>
</dbReference>